<feature type="domain" description="N-acetyltransferase" evidence="3">
    <location>
        <begin position="167"/>
        <end position="322"/>
    </location>
</feature>
<evidence type="ECO:0000259" key="3">
    <source>
        <dbReference type="PROSITE" id="PS51186"/>
    </source>
</evidence>
<protein>
    <submittedName>
        <fullName evidence="4">GNAT family acetyltransferase</fullName>
    </submittedName>
</protein>
<reference evidence="4" key="1">
    <citation type="journal article" date="2014" name="Int. J. Syst. Evol. Microbiol.">
        <title>Complete genome sequence of Corynebacterium casei LMG S-19264T (=DSM 44701T), isolated from a smear-ripened cheese.</title>
        <authorList>
            <consortium name="US DOE Joint Genome Institute (JGI-PGF)"/>
            <person name="Walter F."/>
            <person name="Albersmeier A."/>
            <person name="Kalinowski J."/>
            <person name="Ruckert C."/>
        </authorList>
    </citation>
    <scope>NUCLEOTIDE SEQUENCE</scope>
    <source>
        <strain evidence="4">NBRC 112290</strain>
    </source>
</reference>
<dbReference type="PROSITE" id="PS51186">
    <property type="entry name" value="GNAT"/>
    <property type="match status" value="2"/>
</dbReference>
<keyword evidence="1" id="KW-0808">Transferase</keyword>
<evidence type="ECO:0000313" key="5">
    <source>
        <dbReference type="Proteomes" id="UP001157161"/>
    </source>
</evidence>
<evidence type="ECO:0000256" key="2">
    <source>
        <dbReference type="ARBA" id="ARBA00023315"/>
    </source>
</evidence>
<dbReference type="SUPFAM" id="SSF55729">
    <property type="entry name" value="Acyl-CoA N-acyltransferases (Nat)"/>
    <property type="match status" value="2"/>
</dbReference>
<dbReference type="EMBL" id="BSUM01000001">
    <property type="protein sequence ID" value="GMA32582.1"/>
    <property type="molecule type" value="Genomic_DNA"/>
</dbReference>
<reference evidence="4" key="2">
    <citation type="submission" date="2023-02" db="EMBL/GenBank/DDBJ databases">
        <authorList>
            <person name="Sun Q."/>
            <person name="Mori K."/>
        </authorList>
    </citation>
    <scope>NUCLEOTIDE SEQUENCE</scope>
    <source>
        <strain evidence="4">NBRC 112290</strain>
    </source>
</reference>
<dbReference type="PANTHER" id="PTHR43877">
    <property type="entry name" value="AMINOALKYLPHOSPHONATE N-ACETYLTRANSFERASE-RELATED-RELATED"/>
    <property type="match status" value="1"/>
</dbReference>
<dbReference type="GO" id="GO:0016747">
    <property type="term" value="F:acyltransferase activity, transferring groups other than amino-acyl groups"/>
    <property type="evidence" value="ECO:0007669"/>
    <property type="project" value="InterPro"/>
</dbReference>
<accession>A0AA37XG00</accession>
<dbReference type="CDD" id="cd04301">
    <property type="entry name" value="NAT_SF"/>
    <property type="match status" value="2"/>
</dbReference>
<keyword evidence="5" id="KW-1185">Reference proteome</keyword>
<comment type="caution">
    <text evidence="4">The sequence shown here is derived from an EMBL/GenBank/DDBJ whole genome shotgun (WGS) entry which is preliminary data.</text>
</comment>
<gene>
    <name evidence="4" type="ORF">GCM10025875_25740</name>
</gene>
<dbReference type="RefSeq" id="WP_284251260.1">
    <property type="nucleotide sequence ID" value="NZ_BSUM01000001.1"/>
</dbReference>
<sequence length="324" mass="34879">MPLSWTHLTDADTPDWADLTAVLAEHDGTDEIYSAQDLAEELLEHGFDPALDSWAVREDGVLVAYGQLRVSSALTSEGWARANVDGGVHPHWRGRGIGTQLLERMEPRARALAAERHPGAPVQLRASGGREGSDARDLLADHGYAPVRYFTDMARSLPGEALGPLDARVRVLTEEMSEAVRLAHNEAFASHWGSTAQSPERWADHIGASASRLADSRVVLDDDGTVLAYALCGQWVDRELYVSLVGTRPEARGRGLARAVLEATVADAAASGRYDLIELGVDTEHPSGAGRLYASVGFAPVRTIAVYAKVEEHAVEEHLGAQPA</sequence>
<evidence type="ECO:0000313" key="4">
    <source>
        <dbReference type="EMBL" id="GMA32582.1"/>
    </source>
</evidence>
<organism evidence="4 5">
    <name type="scientific">Litorihabitans aurantiacus</name>
    <dbReference type="NCBI Taxonomy" id="1930061"/>
    <lineage>
        <taxon>Bacteria</taxon>
        <taxon>Bacillati</taxon>
        <taxon>Actinomycetota</taxon>
        <taxon>Actinomycetes</taxon>
        <taxon>Micrococcales</taxon>
        <taxon>Beutenbergiaceae</taxon>
        <taxon>Litorihabitans</taxon>
    </lineage>
</organism>
<feature type="domain" description="N-acetyltransferase" evidence="3">
    <location>
        <begin position="6"/>
        <end position="158"/>
    </location>
</feature>
<name>A0AA37XG00_9MICO</name>
<proteinExistence type="predicted"/>
<dbReference type="InterPro" id="IPR000182">
    <property type="entry name" value="GNAT_dom"/>
</dbReference>
<keyword evidence="2" id="KW-0012">Acyltransferase</keyword>
<dbReference type="Pfam" id="PF00583">
    <property type="entry name" value="Acetyltransf_1"/>
    <property type="match status" value="2"/>
</dbReference>
<dbReference type="InterPro" id="IPR050832">
    <property type="entry name" value="Bact_Acetyltransf"/>
</dbReference>
<dbReference type="InterPro" id="IPR016181">
    <property type="entry name" value="Acyl_CoA_acyltransferase"/>
</dbReference>
<dbReference type="Gene3D" id="3.40.630.30">
    <property type="match status" value="1"/>
</dbReference>
<evidence type="ECO:0000256" key="1">
    <source>
        <dbReference type="ARBA" id="ARBA00022679"/>
    </source>
</evidence>
<dbReference type="AlphaFoldDB" id="A0AA37XG00"/>
<dbReference type="Proteomes" id="UP001157161">
    <property type="component" value="Unassembled WGS sequence"/>
</dbReference>